<comment type="caution">
    <text evidence="3">The sequence shown here is derived from an EMBL/GenBank/DDBJ whole genome shotgun (WGS) entry which is preliminary data.</text>
</comment>
<dbReference type="SUPFAM" id="SSF52540">
    <property type="entry name" value="P-loop containing nucleoside triphosphate hydrolases"/>
    <property type="match status" value="1"/>
</dbReference>
<keyword evidence="1" id="KW-0812">Transmembrane</keyword>
<dbReference type="Gene3D" id="3.40.50.300">
    <property type="entry name" value="P-loop containing nucleotide triphosphate hydrolases"/>
    <property type="match status" value="1"/>
</dbReference>
<keyword evidence="1" id="KW-0472">Membrane</keyword>
<evidence type="ECO:0000259" key="2">
    <source>
        <dbReference type="SMART" id="SM00382"/>
    </source>
</evidence>
<dbReference type="AlphaFoldDB" id="A0A6L6XSZ3"/>
<dbReference type="GO" id="GO:0006508">
    <property type="term" value="P:proteolysis"/>
    <property type="evidence" value="ECO:0007669"/>
    <property type="project" value="InterPro"/>
</dbReference>
<dbReference type="InterPro" id="IPR003959">
    <property type="entry name" value="ATPase_AAA_core"/>
</dbReference>
<reference evidence="3 4" key="1">
    <citation type="submission" date="2019-12" db="EMBL/GenBank/DDBJ databases">
        <authorList>
            <person name="Huq M.A."/>
        </authorList>
    </citation>
    <scope>NUCLEOTIDE SEQUENCE [LARGE SCALE GENOMIC DNA]</scope>
    <source>
        <strain evidence="3 4">MAH-18</strain>
    </source>
</reference>
<name>A0A6L6XSZ3_9ACTN</name>
<dbReference type="InterPro" id="IPR037219">
    <property type="entry name" value="Peptidase_M41-like"/>
</dbReference>
<feature type="transmembrane region" description="Helical" evidence="1">
    <location>
        <begin position="27"/>
        <end position="49"/>
    </location>
</feature>
<dbReference type="GO" id="GO:0030163">
    <property type="term" value="P:protein catabolic process"/>
    <property type="evidence" value="ECO:0007669"/>
    <property type="project" value="TreeGrafter"/>
</dbReference>
<dbReference type="Pfam" id="PF01434">
    <property type="entry name" value="Peptidase_M41"/>
    <property type="match status" value="1"/>
</dbReference>
<dbReference type="GO" id="GO:0004176">
    <property type="term" value="F:ATP-dependent peptidase activity"/>
    <property type="evidence" value="ECO:0007669"/>
    <property type="project" value="InterPro"/>
</dbReference>
<dbReference type="PANTHER" id="PTHR23076">
    <property type="entry name" value="METALLOPROTEASE M41 FTSH"/>
    <property type="match status" value="1"/>
</dbReference>
<accession>A0A6L6XSZ3</accession>
<dbReference type="Proteomes" id="UP000473525">
    <property type="component" value="Unassembled WGS sequence"/>
</dbReference>
<dbReference type="Pfam" id="PF00004">
    <property type="entry name" value="AAA"/>
    <property type="match status" value="2"/>
</dbReference>
<proteinExistence type="predicted"/>
<dbReference type="GO" id="GO:0005886">
    <property type="term" value="C:plasma membrane"/>
    <property type="evidence" value="ECO:0007669"/>
    <property type="project" value="TreeGrafter"/>
</dbReference>
<dbReference type="PANTHER" id="PTHR23076:SF97">
    <property type="entry name" value="ATP-DEPENDENT ZINC METALLOPROTEASE YME1L1"/>
    <property type="match status" value="1"/>
</dbReference>
<dbReference type="Gene3D" id="1.10.8.60">
    <property type="match status" value="1"/>
</dbReference>
<organism evidence="3 4">
    <name type="scientific">Nocardioides agri</name>
    <dbReference type="NCBI Taxonomy" id="2682843"/>
    <lineage>
        <taxon>Bacteria</taxon>
        <taxon>Bacillati</taxon>
        <taxon>Actinomycetota</taxon>
        <taxon>Actinomycetes</taxon>
        <taxon>Propionibacteriales</taxon>
        <taxon>Nocardioidaceae</taxon>
        <taxon>Nocardioides</taxon>
    </lineage>
</organism>
<protein>
    <submittedName>
        <fullName evidence="3">AAA family ATPase</fullName>
    </submittedName>
</protein>
<dbReference type="GO" id="GO:0005524">
    <property type="term" value="F:ATP binding"/>
    <property type="evidence" value="ECO:0007669"/>
    <property type="project" value="InterPro"/>
</dbReference>
<evidence type="ECO:0000313" key="3">
    <source>
        <dbReference type="EMBL" id="MVQ50319.1"/>
    </source>
</evidence>
<dbReference type="SMART" id="SM00382">
    <property type="entry name" value="AAA"/>
    <property type="match status" value="1"/>
</dbReference>
<evidence type="ECO:0000313" key="4">
    <source>
        <dbReference type="Proteomes" id="UP000473525"/>
    </source>
</evidence>
<sequence length="598" mass="65322">MAWLWWRLLSGDPMDVRTWRLPSLDPFLVMASLLLLTMVGMLLGATIGAGRSPHIMFRPEQIEVTLDDVKGVDAVKEDVVRSLNLFLAHRAFTEEMGGTPRRGLLFEGLPGTGKTHMAKAMAREAGVPFLFVSATSFQSMYYGATARKIRSYFRALRKAARRDGGAIGFIEEIDAIAMTRRGMAAVPAPSLADPVLPFDPSLLGHTSCGWNAPANALFVGRTAATDRSAISEGTGGVVNELLVQLQSFDEPSGAQRIHAWLAEQLNALLPAHRQLPRPVPTRTNALVIAATNRADNLDPALLRPGRFDRRLTFDPPGRVARRELVDHFLARKAHVPELDDDDVREHLAALTQAYTPVMIEHLFDEALVNALRREARAMTVGDIERARLTEEIGLGQPVQYTDHERTLIATHEAGHATTAWLVAPERRLEVLTIIKRRDALGLLAHGDRDEVFTRSRTEMLNLIRIAMGGMVAEELFVSDVSTGPGGDLVTATSVAAQMVGVCGMDESLVSFQAVQGATLSQTNIVGRVLGDPQGRAAVERLLHEQKQHVHDLLTENRHLVAALRDALVSRHELIGAEITSVLEAAATRHAEANDVAEG</sequence>
<dbReference type="GO" id="GO:0004222">
    <property type="term" value="F:metalloendopeptidase activity"/>
    <property type="evidence" value="ECO:0007669"/>
    <property type="project" value="InterPro"/>
</dbReference>
<dbReference type="EMBL" id="WSEK01000004">
    <property type="protein sequence ID" value="MVQ50319.1"/>
    <property type="molecule type" value="Genomic_DNA"/>
</dbReference>
<dbReference type="InterPro" id="IPR003593">
    <property type="entry name" value="AAA+_ATPase"/>
</dbReference>
<dbReference type="GO" id="GO:0016887">
    <property type="term" value="F:ATP hydrolysis activity"/>
    <property type="evidence" value="ECO:0007669"/>
    <property type="project" value="InterPro"/>
</dbReference>
<keyword evidence="1" id="KW-1133">Transmembrane helix</keyword>
<dbReference type="InterPro" id="IPR027417">
    <property type="entry name" value="P-loop_NTPase"/>
</dbReference>
<gene>
    <name evidence="3" type="ORF">GON03_14130</name>
</gene>
<evidence type="ECO:0000256" key="1">
    <source>
        <dbReference type="SAM" id="Phobius"/>
    </source>
</evidence>
<feature type="domain" description="AAA+ ATPase" evidence="2">
    <location>
        <begin position="100"/>
        <end position="317"/>
    </location>
</feature>
<keyword evidence="4" id="KW-1185">Reference proteome</keyword>
<dbReference type="InterPro" id="IPR000642">
    <property type="entry name" value="Peptidase_M41"/>
</dbReference>
<dbReference type="Gene3D" id="1.20.58.760">
    <property type="entry name" value="Peptidase M41"/>
    <property type="match status" value="1"/>
</dbReference>
<dbReference type="SUPFAM" id="SSF140990">
    <property type="entry name" value="FtsH protease domain-like"/>
    <property type="match status" value="1"/>
</dbReference>